<dbReference type="SUPFAM" id="SSF52540">
    <property type="entry name" value="P-loop containing nucleoside triphosphate hydrolases"/>
    <property type="match status" value="1"/>
</dbReference>
<keyword evidence="5 7" id="KW-0472">Membrane</keyword>
<dbReference type="Proteomes" id="UP001285154">
    <property type="component" value="Unassembled WGS sequence"/>
</dbReference>
<comment type="caution">
    <text evidence="9">The sequence shown here is derived from an EMBL/GenBank/DDBJ whole genome shotgun (WGS) entry which is preliminary data.</text>
</comment>
<proteinExistence type="predicted"/>
<keyword evidence="6" id="KW-0175">Coiled coil</keyword>
<evidence type="ECO:0000259" key="8">
    <source>
        <dbReference type="Pfam" id="PF02706"/>
    </source>
</evidence>
<protein>
    <submittedName>
        <fullName evidence="9">Exopolysaccharide transport family protein</fullName>
    </submittedName>
</protein>
<evidence type="ECO:0000256" key="6">
    <source>
        <dbReference type="SAM" id="Coils"/>
    </source>
</evidence>
<accession>A0ABU5A8R6</accession>
<evidence type="ECO:0000313" key="9">
    <source>
        <dbReference type="EMBL" id="MDX8534093.1"/>
    </source>
</evidence>
<keyword evidence="4 7" id="KW-1133">Transmembrane helix</keyword>
<evidence type="ECO:0000256" key="4">
    <source>
        <dbReference type="ARBA" id="ARBA00022989"/>
    </source>
</evidence>
<dbReference type="RefSeq" id="WP_320251421.1">
    <property type="nucleotide sequence ID" value="NZ_JAVIIQ010000011.1"/>
</dbReference>
<evidence type="ECO:0000256" key="1">
    <source>
        <dbReference type="ARBA" id="ARBA00004651"/>
    </source>
</evidence>
<keyword evidence="10" id="KW-1185">Reference proteome</keyword>
<evidence type="ECO:0000256" key="3">
    <source>
        <dbReference type="ARBA" id="ARBA00022692"/>
    </source>
</evidence>
<sequence>MEGSIVSRIHLPRTTETRVAVREPNPRMRRQLREPGDAQTPFNQLWITIARRKWFLLAMAILGGVVAAIVGFSRPTQFEATTQIIVEAAARSTPDGTGGQDMLDTSIDNHLTMLTSLENMRRVVAALGKVRSQAPNNPSNGAGQDVTAVPPAKKLSAADGLLDWIWGQGGQSKLSPEAAEAADLKALRRGVRVGQELRSRVITVGFTDTDPARAALVANTFAQVYVDDLASDSQAADKMELSSVVAALPKLQSDLAQATDRLEEYRLSHGTVDQGAMDNAAREAADLNQQISLSKADLAAVESRLAQIKDLQASGAAGASLAEAIGSPTLAEIVARQVKAPADQDLGIAVKREIEEGIARISTEADIYRAQVAALEARKNVLDAVVADTAGRVSGLRALEPTVAILTQRYNELLARQQDLTRRIANPSPGVSIISTAWPPTVPKSLSPVYFIPPGMVLFCLIGGILALVSTRLDQTLRGEAEAEAALGFPCIGLLPKVPGLRARRLRNLILAQKNSTYGRAALSLAVNAASEPAAGRTSQIVLVTSSGKNDGKTELAWSLALSATRLGGNVLFIDLDPQDARLTNDFVSEFGVSKPGKSFEDYVRSRCNLDDAIVSMPEIGIDFMAAPIVSDDLLKLLFEVDEPRHFADRLGAAYNLVILNGLPGLEGPESRLLTSWVDSVVFAVRWAKTPRSIARGILVSLQPDGAGSVPVGIALTDVNLKQHAKYHFGDSGDLLLVGNR</sequence>
<reference evidence="9 10" key="1">
    <citation type="submission" date="2023-08" db="EMBL/GenBank/DDBJ databases">
        <title>Implementing the SeqCode for naming new Mesorhizobium species isolated from Vachellia karroo root nodules.</title>
        <authorList>
            <person name="Van Lill M."/>
        </authorList>
    </citation>
    <scope>NUCLEOTIDE SEQUENCE [LARGE SCALE GENOMIC DNA]</scope>
    <source>
        <strain evidence="9 10">VK25D</strain>
    </source>
</reference>
<keyword evidence="3 7" id="KW-0812">Transmembrane</keyword>
<comment type="subcellular location">
    <subcellularLocation>
        <location evidence="1">Cell membrane</location>
        <topology evidence="1">Multi-pass membrane protein</topology>
    </subcellularLocation>
</comment>
<feature type="transmembrane region" description="Helical" evidence="7">
    <location>
        <begin position="54"/>
        <end position="73"/>
    </location>
</feature>
<gene>
    <name evidence="9" type="ORF">RFM42_24085</name>
</gene>
<feature type="domain" description="Polysaccharide chain length determinant N-terminal" evidence="8">
    <location>
        <begin position="44"/>
        <end position="123"/>
    </location>
</feature>
<dbReference type="InterPro" id="IPR027417">
    <property type="entry name" value="P-loop_NTPase"/>
</dbReference>
<feature type="coiled-coil region" evidence="6">
    <location>
        <begin position="248"/>
        <end position="304"/>
    </location>
</feature>
<dbReference type="EMBL" id="JAVIIQ010000011">
    <property type="protein sequence ID" value="MDX8534093.1"/>
    <property type="molecule type" value="Genomic_DNA"/>
</dbReference>
<dbReference type="InterPro" id="IPR003856">
    <property type="entry name" value="LPS_length_determ_N"/>
</dbReference>
<evidence type="ECO:0000256" key="7">
    <source>
        <dbReference type="SAM" id="Phobius"/>
    </source>
</evidence>
<dbReference type="InterPro" id="IPR050445">
    <property type="entry name" value="Bact_polysacc_biosynth/exp"/>
</dbReference>
<dbReference type="PANTHER" id="PTHR32309:SF31">
    <property type="entry name" value="CAPSULAR EXOPOLYSACCHARIDE FAMILY"/>
    <property type="match status" value="1"/>
</dbReference>
<name>A0ABU5A8R6_9HYPH</name>
<keyword evidence="2" id="KW-1003">Cell membrane</keyword>
<evidence type="ECO:0000256" key="2">
    <source>
        <dbReference type="ARBA" id="ARBA00022475"/>
    </source>
</evidence>
<organism evidence="9 10">
    <name type="scientific">Mesorhizobium vachelliae</name>
    <dbReference type="NCBI Taxonomy" id="3072309"/>
    <lineage>
        <taxon>Bacteria</taxon>
        <taxon>Pseudomonadati</taxon>
        <taxon>Pseudomonadota</taxon>
        <taxon>Alphaproteobacteria</taxon>
        <taxon>Hyphomicrobiales</taxon>
        <taxon>Phyllobacteriaceae</taxon>
        <taxon>Mesorhizobium</taxon>
    </lineage>
</organism>
<evidence type="ECO:0000313" key="10">
    <source>
        <dbReference type="Proteomes" id="UP001285154"/>
    </source>
</evidence>
<dbReference type="Pfam" id="PF02706">
    <property type="entry name" value="Wzz"/>
    <property type="match status" value="1"/>
</dbReference>
<dbReference type="Gene3D" id="3.40.50.300">
    <property type="entry name" value="P-loop containing nucleotide triphosphate hydrolases"/>
    <property type="match status" value="1"/>
</dbReference>
<dbReference type="PANTHER" id="PTHR32309">
    <property type="entry name" value="TYROSINE-PROTEIN KINASE"/>
    <property type="match status" value="1"/>
</dbReference>
<evidence type="ECO:0000256" key="5">
    <source>
        <dbReference type="ARBA" id="ARBA00023136"/>
    </source>
</evidence>